<comment type="similarity">
    <text evidence="3 12">Belongs to the alpha-carbonic anhydrase family.</text>
</comment>
<dbReference type="InterPro" id="IPR036398">
    <property type="entry name" value="CA_dom_sf"/>
</dbReference>
<keyword evidence="5 12" id="KW-0479">Metal-binding</keyword>
<dbReference type="SUPFAM" id="SSF51069">
    <property type="entry name" value="Carbonic anhydrase"/>
    <property type="match status" value="1"/>
</dbReference>
<evidence type="ECO:0000256" key="9">
    <source>
        <dbReference type="ARBA" id="ARBA00023239"/>
    </source>
</evidence>
<dbReference type="GO" id="GO:0005615">
    <property type="term" value="C:extracellular space"/>
    <property type="evidence" value="ECO:0007669"/>
    <property type="project" value="TreeGrafter"/>
</dbReference>
<dbReference type="PROSITE" id="PS00162">
    <property type="entry name" value="ALPHA_CA_1"/>
    <property type="match status" value="1"/>
</dbReference>
<dbReference type="GO" id="GO:0008270">
    <property type="term" value="F:zinc ion binding"/>
    <property type="evidence" value="ECO:0007669"/>
    <property type="project" value="UniProtKB-UniRule"/>
</dbReference>
<keyword evidence="6 12" id="KW-0862">Zinc</keyword>
<evidence type="ECO:0000256" key="8">
    <source>
        <dbReference type="ARBA" id="ARBA00023180"/>
    </source>
</evidence>
<organism evidence="14 15">
    <name type="scientific">Rousettus aegyptiacus</name>
    <name type="common">Egyptian fruit bat</name>
    <name type="synonym">Pteropus aegyptiacus</name>
    <dbReference type="NCBI Taxonomy" id="9407"/>
    <lineage>
        <taxon>Eukaryota</taxon>
        <taxon>Metazoa</taxon>
        <taxon>Chordata</taxon>
        <taxon>Craniata</taxon>
        <taxon>Vertebrata</taxon>
        <taxon>Euteleostomi</taxon>
        <taxon>Mammalia</taxon>
        <taxon>Eutheria</taxon>
        <taxon>Laurasiatheria</taxon>
        <taxon>Chiroptera</taxon>
        <taxon>Yinpterochiroptera</taxon>
        <taxon>Pteropodoidea</taxon>
        <taxon>Pteropodidae</taxon>
        <taxon>Rousettinae</taxon>
        <taxon>Rousettus</taxon>
    </lineage>
</organism>
<feature type="domain" description="Alpha-carbonic anhydrase" evidence="13">
    <location>
        <begin position="1"/>
        <end position="259"/>
    </location>
</feature>
<name>A0A7J8K5N9_ROUAE</name>
<dbReference type="PANTHER" id="PTHR18952">
    <property type="entry name" value="CARBONIC ANHYDRASE"/>
    <property type="match status" value="1"/>
</dbReference>
<dbReference type="InterPro" id="IPR018338">
    <property type="entry name" value="Carbonic_anhydrase_a-class_CS"/>
</dbReference>
<evidence type="ECO:0000256" key="10">
    <source>
        <dbReference type="ARBA" id="ARBA00025355"/>
    </source>
</evidence>
<evidence type="ECO:0000256" key="3">
    <source>
        <dbReference type="ARBA" id="ARBA00010718"/>
    </source>
</evidence>
<keyword evidence="8" id="KW-0325">Glycoprotein</keyword>
<evidence type="ECO:0000256" key="11">
    <source>
        <dbReference type="ARBA" id="ARBA00048348"/>
    </source>
</evidence>
<evidence type="ECO:0000256" key="7">
    <source>
        <dbReference type="ARBA" id="ARBA00023157"/>
    </source>
</evidence>
<dbReference type="PROSITE" id="PS51144">
    <property type="entry name" value="ALPHA_CA_2"/>
    <property type="match status" value="1"/>
</dbReference>
<evidence type="ECO:0000256" key="1">
    <source>
        <dbReference type="ARBA" id="ARBA00001947"/>
    </source>
</evidence>
<proteinExistence type="inferred from homology"/>
<protein>
    <recommendedName>
        <fullName evidence="12">Carbonic anhydrase</fullName>
        <ecNumber evidence="12">4.2.1.1</ecNumber>
    </recommendedName>
</protein>
<dbReference type="InterPro" id="IPR001148">
    <property type="entry name" value="CA_dom"/>
</dbReference>
<gene>
    <name evidence="14" type="ORF">HJG63_001961</name>
</gene>
<keyword evidence="4" id="KW-0964">Secreted</keyword>
<dbReference type="EMBL" id="JACASE010000001">
    <property type="protein sequence ID" value="KAF6504175.1"/>
    <property type="molecule type" value="Genomic_DNA"/>
</dbReference>
<dbReference type="Gene3D" id="3.10.200.10">
    <property type="entry name" value="Alpha carbonic anhydrase"/>
    <property type="match status" value="1"/>
</dbReference>
<evidence type="ECO:0000259" key="13">
    <source>
        <dbReference type="PROSITE" id="PS51144"/>
    </source>
</evidence>
<comment type="function">
    <text evidence="10">Reversible hydration of carbon dioxide. Its role in saliva is unknown.</text>
</comment>
<comment type="caution">
    <text evidence="14">The sequence shown here is derived from an EMBL/GenBank/DDBJ whole genome shotgun (WGS) entry which is preliminary data.</text>
</comment>
<sequence length="269" mass="30611">MSTGPTQDGPLDEAHWSQEYPACAGKRQSPINLQARKIRYVRLRKGLLLTGYQAQDRKFNMTNVGHTVMISLPSSMHMVVPDGTKYIAKQMHFHWGGASSEMSGSEHTIEGIRYVTEMHIVHYNSKYNSFDEAQYAPDGLAVLAALIEVDDYAENTYFSNFISHLEDVRYPGQTTVLKTLDLEDILPPNLHDHYSYKGSMSSPPCTENVYWFVLAESVKLSKAQVLKLENSLLDGRNNTLQDNYRHTQPLNDRVVEANFNNRPSRRRAN</sequence>
<reference evidence="14 15" key="1">
    <citation type="journal article" date="2020" name="Nature">
        <title>Six reference-quality genomes reveal evolution of bat adaptations.</title>
        <authorList>
            <person name="Jebb D."/>
            <person name="Huang Z."/>
            <person name="Pippel M."/>
            <person name="Hughes G.M."/>
            <person name="Lavrichenko K."/>
            <person name="Devanna P."/>
            <person name="Winkler S."/>
            <person name="Jermiin L.S."/>
            <person name="Skirmuntt E.C."/>
            <person name="Katzourakis A."/>
            <person name="Burkitt-Gray L."/>
            <person name="Ray D.A."/>
            <person name="Sullivan K.A.M."/>
            <person name="Roscito J.G."/>
            <person name="Kirilenko B.M."/>
            <person name="Davalos L.M."/>
            <person name="Corthals A.P."/>
            <person name="Power M.L."/>
            <person name="Jones G."/>
            <person name="Ransome R.D."/>
            <person name="Dechmann D.K.N."/>
            <person name="Locatelli A.G."/>
            <person name="Puechmaille S.J."/>
            <person name="Fedrigo O."/>
            <person name="Jarvis E.D."/>
            <person name="Hiller M."/>
            <person name="Vernes S.C."/>
            <person name="Myers E.W."/>
            <person name="Teeling E.C."/>
        </authorList>
    </citation>
    <scope>NUCLEOTIDE SEQUENCE [LARGE SCALE GENOMIC DNA]</scope>
    <source>
        <strain evidence="14">MRouAeg1</strain>
        <tissue evidence="14">Muscle</tissue>
    </source>
</reference>
<evidence type="ECO:0000256" key="2">
    <source>
        <dbReference type="ARBA" id="ARBA00004613"/>
    </source>
</evidence>
<comment type="cofactor">
    <cofactor evidence="1 12">
        <name>Zn(2+)</name>
        <dbReference type="ChEBI" id="CHEBI:29105"/>
    </cofactor>
</comment>
<keyword evidence="9 12" id="KW-0456">Lyase</keyword>
<dbReference type="GO" id="GO:0004089">
    <property type="term" value="F:carbonate dehydratase activity"/>
    <property type="evidence" value="ECO:0007669"/>
    <property type="project" value="UniProtKB-UniRule"/>
</dbReference>
<dbReference type="InterPro" id="IPR023561">
    <property type="entry name" value="Carbonic_anhydrase_a-class"/>
</dbReference>
<keyword evidence="7" id="KW-1015">Disulfide bond</keyword>
<dbReference type="Pfam" id="PF00194">
    <property type="entry name" value="Carb_anhydrase"/>
    <property type="match status" value="1"/>
</dbReference>
<evidence type="ECO:0000256" key="6">
    <source>
        <dbReference type="ARBA" id="ARBA00022833"/>
    </source>
</evidence>
<comment type="subcellular location">
    <subcellularLocation>
        <location evidence="2">Secreted</location>
    </subcellularLocation>
</comment>
<evidence type="ECO:0000256" key="5">
    <source>
        <dbReference type="ARBA" id="ARBA00022723"/>
    </source>
</evidence>
<dbReference type="EC" id="4.2.1.1" evidence="12"/>
<dbReference type="FunFam" id="3.10.200.10:FF:000003">
    <property type="entry name" value="Carbonic anhydrase 12"/>
    <property type="match status" value="1"/>
</dbReference>
<dbReference type="PANTHER" id="PTHR18952:SF110">
    <property type="entry name" value="CARBONIC ANHYDRASE 6"/>
    <property type="match status" value="1"/>
</dbReference>
<dbReference type="Proteomes" id="UP000593571">
    <property type="component" value="Unassembled WGS sequence"/>
</dbReference>
<evidence type="ECO:0000256" key="4">
    <source>
        <dbReference type="ARBA" id="ARBA00022525"/>
    </source>
</evidence>
<dbReference type="SMART" id="SM01057">
    <property type="entry name" value="Carb_anhydrase"/>
    <property type="match status" value="1"/>
</dbReference>
<evidence type="ECO:0000313" key="15">
    <source>
        <dbReference type="Proteomes" id="UP000593571"/>
    </source>
</evidence>
<keyword evidence="15" id="KW-1185">Reference proteome</keyword>
<evidence type="ECO:0000313" key="14">
    <source>
        <dbReference type="EMBL" id="KAF6504175.1"/>
    </source>
</evidence>
<comment type="catalytic activity">
    <reaction evidence="11 12">
        <text>hydrogencarbonate + H(+) = CO2 + H2O</text>
        <dbReference type="Rhea" id="RHEA:10748"/>
        <dbReference type="ChEBI" id="CHEBI:15377"/>
        <dbReference type="ChEBI" id="CHEBI:15378"/>
        <dbReference type="ChEBI" id="CHEBI:16526"/>
        <dbReference type="ChEBI" id="CHEBI:17544"/>
        <dbReference type="EC" id="4.2.1.1"/>
    </reaction>
</comment>
<evidence type="ECO:0000256" key="12">
    <source>
        <dbReference type="RuleBase" id="RU367011"/>
    </source>
</evidence>
<accession>A0A7J8K5N9</accession>
<dbReference type="AlphaFoldDB" id="A0A7J8K5N9"/>